<reference evidence="2 3" key="1">
    <citation type="submission" date="2009-09" db="EMBL/GenBank/DDBJ databases">
        <authorList>
            <person name="Weinstock G."/>
            <person name="Sodergren E."/>
            <person name="Clifton S."/>
            <person name="Fulton L."/>
            <person name="Fulton B."/>
            <person name="Courtney L."/>
            <person name="Fronick C."/>
            <person name="Harrison M."/>
            <person name="Strong C."/>
            <person name="Farmer C."/>
            <person name="Delahaunty K."/>
            <person name="Markovic C."/>
            <person name="Hall O."/>
            <person name="Minx P."/>
            <person name="Tomlinson C."/>
            <person name="Mitreva M."/>
            <person name="Nelson J."/>
            <person name="Hou S."/>
            <person name="Wollam A."/>
            <person name="Pepin K.H."/>
            <person name="Johnson M."/>
            <person name="Bhonagiri V."/>
            <person name="Nash W.E."/>
            <person name="Warren W."/>
            <person name="Chinwalla A."/>
            <person name="Mardis E.R."/>
            <person name="Wilson R.K."/>
        </authorList>
    </citation>
    <scope>NUCLEOTIDE SEQUENCE [LARGE SCALE GENOMIC DNA]</scope>
    <source>
        <strain evidence="2 3">F0319</strain>
    </source>
</reference>
<evidence type="ECO:0000313" key="3">
    <source>
        <dbReference type="Proteomes" id="UP000003327"/>
    </source>
</evidence>
<comment type="caution">
    <text evidence="2">The sequence shown here is derived from an EMBL/GenBank/DDBJ whole genome shotgun (WGS) entry which is preliminary data.</text>
</comment>
<name>C9MLY2_9BACT</name>
<dbReference type="Proteomes" id="UP000003327">
    <property type="component" value="Unassembled WGS sequence"/>
</dbReference>
<organism evidence="2 3">
    <name type="scientific">Prevotella veroralis F0319</name>
    <dbReference type="NCBI Taxonomy" id="649761"/>
    <lineage>
        <taxon>Bacteria</taxon>
        <taxon>Pseudomonadati</taxon>
        <taxon>Bacteroidota</taxon>
        <taxon>Bacteroidia</taxon>
        <taxon>Bacteroidales</taxon>
        <taxon>Prevotellaceae</taxon>
        <taxon>Prevotella</taxon>
    </lineage>
</organism>
<proteinExistence type="predicted"/>
<feature type="region of interest" description="Disordered" evidence="1">
    <location>
        <begin position="1"/>
        <end position="53"/>
    </location>
</feature>
<dbReference type="EMBL" id="ACVA01000013">
    <property type="protein sequence ID" value="EEX19666.1"/>
    <property type="molecule type" value="Genomic_DNA"/>
</dbReference>
<dbReference type="AlphaFoldDB" id="C9MLY2"/>
<protein>
    <submittedName>
        <fullName evidence="2">Uncharacterized protein</fullName>
    </submittedName>
</protein>
<accession>C9MLY2</accession>
<dbReference type="STRING" id="649761.HMPREF0973_00608"/>
<feature type="compositionally biased region" description="Basic and acidic residues" evidence="1">
    <location>
        <begin position="8"/>
        <end position="29"/>
    </location>
</feature>
<evidence type="ECO:0000256" key="1">
    <source>
        <dbReference type="SAM" id="MobiDB-lite"/>
    </source>
</evidence>
<dbReference type="HOGENOM" id="CLU_2827660_0_0_10"/>
<sequence>MIQGDALFDVKKRPLHSKETPPSNGERRSLVFSPATPANEAQPRNTSTSLQQPCKYLSREALLLLR</sequence>
<gene>
    <name evidence="2" type="ORF">HMPREF0973_00608</name>
</gene>
<feature type="compositionally biased region" description="Polar residues" evidence="1">
    <location>
        <begin position="42"/>
        <end position="52"/>
    </location>
</feature>
<evidence type="ECO:0000313" key="2">
    <source>
        <dbReference type="EMBL" id="EEX19666.1"/>
    </source>
</evidence>
<keyword evidence="3" id="KW-1185">Reference proteome</keyword>